<name>D1B6L9_THEAS</name>
<dbReference type="InterPro" id="IPR013668">
    <property type="entry name" value="RNase_R_HTH_12"/>
</dbReference>
<dbReference type="PANTHER" id="PTHR43537:SF5">
    <property type="entry name" value="UXU OPERON TRANSCRIPTIONAL REGULATOR"/>
    <property type="match status" value="1"/>
</dbReference>
<proteinExistence type="predicted"/>
<dbReference type="PANTHER" id="PTHR43537">
    <property type="entry name" value="TRANSCRIPTIONAL REGULATOR, GNTR FAMILY"/>
    <property type="match status" value="1"/>
</dbReference>
<dbReference type="Pfam" id="PF07729">
    <property type="entry name" value="FCD"/>
    <property type="match status" value="1"/>
</dbReference>
<dbReference type="SUPFAM" id="SSF48008">
    <property type="entry name" value="GntR ligand-binding domain-like"/>
    <property type="match status" value="1"/>
</dbReference>
<feature type="domain" description="GntR C-terminal" evidence="5">
    <location>
        <begin position="104"/>
        <end position="226"/>
    </location>
</feature>
<dbReference type="SMART" id="SM00895">
    <property type="entry name" value="FCD"/>
    <property type="match status" value="1"/>
</dbReference>
<evidence type="ECO:0000313" key="7">
    <source>
        <dbReference type="Proteomes" id="UP000002030"/>
    </source>
</evidence>
<feature type="coiled-coil region" evidence="4">
    <location>
        <begin position="95"/>
        <end position="122"/>
    </location>
</feature>
<keyword evidence="7" id="KW-1185">Reference proteome</keyword>
<dbReference type="GO" id="GO:0003677">
    <property type="term" value="F:DNA binding"/>
    <property type="evidence" value="ECO:0007669"/>
    <property type="project" value="UniProtKB-KW"/>
</dbReference>
<dbReference type="EnsemblBacteria" id="ACZ19660">
    <property type="protein sequence ID" value="ACZ19660"/>
    <property type="gene ID" value="Taci_1430"/>
</dbReference>
<keyword evidence="2" id="KW-0238">DNA-binding</keyword>
<evidence type="ECO:0000259" key="5">
    <source>
        <dbReference type="SMART" id="SM00895"/>
    </source>
</evidence>
<reference evidence="6 7" key="1">
    <citation type="journal article" date="2009" name="Stand. Genomic Sci.">
        <title>Complete genome sequence of Thermanaerovibrio acidaminovorans type strain (Su883).</title>
        <authorList>
            <person name="Chovatia M."/>
            <person name="Sikorski J."/>
            <person name="Schroder M."/>
            <person name="Lapidus A."/>
            <person name="Nolan M."/>
            <person name="Tice H."/>
            <person name="Glavina Del Rio T."/>
            <person name="Copeland A."/>
            <person name="Cheng J.F."/>
            <person name="Lucas S."/>
            <person name="Chen F."/>
            <person name="Bruce D."/>
            <person name="Goodwin L."/>
            <person name="Pitluck S."/>
            <person name="Ivanova N."/>
            <person name="Mavromatis K."/>
            <person name="Ovchinnikova G."/>
            <person name="Pati A."/>
            <person name="Chen A."/>
            <person name="Palaniappan K."/>
            <person name="Land M."/>
            <person name="Hauser L."/>
            <person name="Chang Y.J."/>
            <person name="Jeffries C.D."/>
            <person name="Chain P."/>
            <person name="Saunders E."/>
            <person name="Detter J.C."/>
            <person name="Brettin T."/>
            <person name="Rohde M."/>
            <person name="Goker M."/>
            <person name="Spring S."/>
            <person name="Bristow J."/>
            <person name="Markowitz V."/>
            <person name="Hugenholtz P."/>
            <person name="Kyrpides N.C."/>
            <person name="Klenk H.P."/>
            <person name="Eisen J.A."/>
        </authorList>
    </citation>
    <scope>NUCLEOTIDE SEQUENCE [LARGE SCALE GENOMIC DNA]</scope>
    <source>
        <strain evidence="7">ATCC 49978 / DSM 6589 / Su883</strain>
    </source>
</reference>
<accession>D1B6L9</accession>
<gene>
    <name evidence="6" type="ordered locus">Taci_1430</name>
</gene>
<keyword evidence="4" id="KW-0175">Coiled coil</keyword>
<sequence length="244" mass="27834">MDRGAELELNVLMIIRDSMVPMGAGAIRRELERRGIFVSEATVGRLLVDLEILGMLRKDRNKGRKITDLGLKRLELLERDSVSRSMASNLVDSILSDERDRIMDLLEARRAVEQEVARLSAQRATEDQIRALWASVECMEEAVRRGNPVWEEDGRFHRMLAMASGNRLLVAVVELLRQNPFDARGLEMVRRLSGRLANSDHRSIMEAVERRDPHGAEMAMRRHIDNLVEDCRRLSSGLEEAKLP</sequence>
<dbReference type="OrthoDB" id="3571at2"/>
<dbReference type="STRING" id="525903.Taci_1430"/>
<dbReference type="HOGENOM" id="CLU_090588_0_0_0"/>
<dbReference type="Gene3D" id="1.20.120.530">
    <property type="entry name" value="GntR ligand-binding domain-like"/>
    <property type="match status" value="1"/>
</dbReference>
<evidence type="ECO:0000313" key="6">
    <source>
        <dbReference type="EMBL" id="ACZ19660.1"/>
    </source>
</evidence>
<dbReference type="Proteomes" id="UP000002030">
    <property type="component" value="Chromosome"/>
</dbReference>
<keyword evidence="1" id="KW-0805">Transcription regulation</keyword>
<dbReference type="InterPro" id="IPR011711">
    <property type="entry name" value="GntR_C"/>
</dbReference>
<keyword evidence="3" id="KW-0804">Transcription</keyword>
<dbReference type="KEGG" id="tai:Taci_1430"/>
<evidence type="ECO:0000256" key="3">
    <source>
        <dbReference type="ARBA" id="ARBA00023163"/>
    </source>
</evidence>
<organism evidence="6 7">
    <name type="scientific">Thermanaerovibrio acidaminovorans (strain ATCC 49978 / DSM 6589 / Su883)</name>
    <name type="common">Selenomonas acidaminovorans</name>
    <dbReference type="NCBI Taxonomy" id="525903"/>
    <lineage>
        <taxon>Bacteria</taxon>
        <taxon>Thermotogati</taxon>
        <taxon>Synergistota</taxon>
        <taxon>Synergistia</taxon>
        <taxon>Synergistales</taxon>
        <taxon>Synergistaceae</taxon>
        <taxon>Thermanaerovibrio</taxon>
    </lineage>
</organism>
<evidence type="ECO:0000256" key="4">
    <source>
        <dbReference type="SAM" id="Coils"/>
    </source>
</evidence>
<dbReference type="EMBL" id="CP001818">
    <property type="protein sequence ID" value="ACZ19660.1"/>
    <property type="molecule type" value="Genomic_DNA"/>
</dbReference>
<evidence type="ECO:0000256" key="2">
    <source>
        <dbReference type="ARBA" id="ARBA00023125"/>
    </source>
</evidence>
<dbReference type="RefSeq" id="WP_012870171.1">
    <property type="nucleotide sequence ID" value="NC_013522.1"/>
</dbReference>
<evidence type="ECO:0000256" key="1">
    <source>
        <dbReference type="ARBA" id="ARBA00023015"/>
    </source>
</evidence>
<dbReference type="Pfam" id="PF08461">
    <property type="entry name" value="WHD_RNase_R"/>
    <property type="match status" value="1"/>
</dbReference>
<dbReference type="eggNOG" id="COG2186">
    <property type="taxonomic scope" value="Bacteria"/>
</dbReference>
<protein>
    <submittedName>
        <fullName evidence="6">GntR domain protein</fullName>
    </submittedName>
</protein>
<dbReference type="InterPro" id="IPR008920">
    <property type="entry name" value="TF_FadR/GntR_C"/>
</dbReference>
<dbReference type="AlphaFoldDB" id="D1B6L9"/>